<evidence type="ECO:0000313" key="1">
    <source>
        <dbReference type="EMBL" id="MBA0689700.1"/>
    </source>
</evidence>
<protein>
    <submittedName>
        <fullName evidence="1">Uncharacterized protein</fullName>
    </submittedName>
</protein>
<organism evidence="1 2">
    <name type="scientific">Gossypium aridum</name>
    <name type="common">American cotton</name>
    <name type="synonym">Erioxylum aridum</name>
    <dbReference type="NCBI Taxonomy" id="34290"/>
    <lineage>
        <taxon>Eukaryota</taxon>
        <taxon>Viridiplantae</taxon>
        <taxon>Streptophyta</taxon>
        <taxon>Embryophyta</taxon>
        <taxon>Tracheophyta</taxon>
        <taxon>Spermatophyta</taxon>
        <taxon>Magnoliopsida</taxon>
        <taxon>eudicotyledons</taxon>
        <taxon>Gunneridae</taxon>
        <taxon>Pentapetalae</taxon>
        <taxon>rosids</taxon>
        <taxon>malvids</taxon>
        <taxon>Malvales</taxon>
        <taxon>Malvaceae</taxon>
        <taxon>Malvoideae</taxon>
        <taxon>Gossypium</taxon>
    </lineage>
</organism>
<sequence>MCLLAQPWLVSGVAPIAISMPMVGVIAKPVTVVDSLSAKVGVSLQTPWLNIHLINLETGI</sequence>
<comment type="caution">
    <text evidence="1">The sequence shown here is derived from an EMBL/GenBank/DDBJ whole genome shotgun (WGS) entry which is preliminary data.</text>
</comment>
<dbReference type="AlphaFoldDB" id="A0A7J8XRL5"/>
<dbReference type="EMBL" id="JABFAA010000008">
    <property type="protein sequence ID" value="MBA0689700.1"/>
    <property type="molecule type" value="Genomic_DNA"/>
</dbReference>
<keyword evidence="2" id="KW-1185">Reference proteome</keyword>
<gene>
    <name evidence="1" type="ORF">Goari_007417</name>
</gene>
<evidence type="ECO:0000313" key="2">
    <source>
        <dbReference type="Proteomes" id="UP000593577"/>
    </source>
</evidence>
<dbReference type="Proteomes" id="UP000593577">
    <property type="component" value="Unassembled WGS sequence"/>
</dbReference>
<accession>A0A7J8XRL5</accession>
<reference evidence="1 2" key="1">
    <citation type="journal article" date="2019" name="Genome Biol. Evol.">
        <title>Insights into the evolution of the New World diploid cottons (Gossypium, subgenus Houzingenia) based on genome sequencing.</title>
        <authorList>
            <person name="Grover C.E."/>
            <person name="Arick M.A. 2nd"/>
            <person name="Thrash A."/>
            <person name="Conover J.L."/>
            <person name="Sanders W.S."/>
            <person name="Peterson D.G."/>
            <person name="Frelichowski J.E."/>
            <person name="Scheffler J.A."/>
            <person name="Scheffler B.E."/>
            <person name="Wendel J.F."/>
        </authorList>
    </citation>
    <scope>NUCLEOTIDE SEQUENCE [LARGE SCALE GENOMIC DNA]</scope>
    <source>
        <strain evidence="1">185</strain>
        <tissue evidence="1">Leaf</tissue>
    </source>
</reference>
<feature type="non-terminal residue" evidence="1">
    <location>
        <position position="60"/>
    </location>
</feature>
<name>A0A7J8XRL5_GOSAI</name>
<proteinExistence type="predicted"/>